<organism evidence="23">
    <name type="scientific">Castor canadensis</name>
    <name type="common">American beaver</name>
    <dbReference type="NCBI Taxonomy" id="51338"/>
    <lineage>
        <taxon>Eukaryota</taxon>
        <taxon>Metazoa</taxon>
        <taxon>Chordata</taxon>
        <taxon>Craniata</taxon>
        <taxon>Vertebrata</taxon>
        <taxon>Euteleostomi</taxon>
        <taxon>Mammalia</taxon>
        <taxon>Eutheria</taxon>
        <taxon>Euarchontoglires</taxon>
        <taxon>Glires</taxon>
        <taxon>Rodentia</taxon>
        <taxon>Castorimorpha</taxon>
        <taxon>Castoridae</taxon>
        <taxon>Castor</taxon>
    </lineage>
</organism>
<keyword evidence="10 20" id="KW-0472">Membrane</keyword>
<evidence type="ECO:0000313" key="23">
    <source>
        <dbReference type="Ensembl" id="ENSCCNP00000010648.1"/>
    </source>
</evidence>
<feature type="region of interest" description="Disordered" evidence="19">
    <location>
        <begin position="622"/>
        <end position="657"/>
    </location>
</feature>
<feature type="domain" description="Cadherin" evidence="22">
    <location>
        <begin position="128"/>
        <end position="240"/>
    </location>
</feature>
<feature type="domain" description="Cadherin" evidence="22">
    <location>
        <begin position="252"/>
        <end position="357"/>
    </location>
</feature>
<keyword evidence="6" id="KW-0677">Repeat</keyword>
<dbReference type="SMART" id="SM00112">
    <property type="entry name" value="CA"/>
    <property type="match status" value="3"/>
</dbReference>
<dbReference type="PANTHER" id="PTHR24027:SF423">
    <property type="entry name" value="PROTOCADHERIN-16"/>
    <property type="match status" value="1"/>
</dbReference>
<evidence type="ECO:0000256" key="12">
    <source>
        <dbReference type="ARBA" id="ARBA00023273"/>
    </source>
</evidence>
<evidence type="ECO:0000256" key="14">
    <source>
        <dbReference type="ARBA" id="ARBA00060382"/>
    </source>
</evidence>
<keyword evidence="9 20" id="KW-1133">Transmembrane helix</keyword>
<protein>
    <recommendedName>
        <fullName evidence="16">Cadherin-related family member 5</fullName>
    </recommendedName>
    <alternativeName>
        <fullName evidence="17">Mu-protocadherin</fullName>
    </alternativeName>
</protein>
<dbReference type="GO" id="GO:0005509">
    <property type="term" value="F:calcium ion binding"/>
    <property type="evidence" value="ECO:0007669"/>
    <property type="project" value="UniProtKB-UniRule"/>
</dbReference>
<evidence type="ECO:0000256" key="4">
    <source>
        <dbReference type="ARBA" id="ARBA00022692"/>
    </source>
</evidence>
<dbReference type="PRINTS" id="PR00205">
    <property type="entry name" value="CADHERIN"/>
</dbReference>
<keyword evidence="5 21" id="KW-0732">Signal</keyword>
<evidence type="ECO:0000259" key="22">
    <source>
        <dbReference type="PROSITE" id="PS50268"/>
    </source>
</evidence>
<feature type="domain" description="Cadherin" evidence="22">
    <location>
        <begin position="64"/>
        <end position="127"/>
    </location>
</feature>
<dbReference type="PANTHER" id="PTHR24027">
    <property type="entry name" value="CADHERIN-23"/>
    <property type="match status" value="1"/>
</dbReference>
<evidence type="ECO:0000256" key="8">
    <source>
        <dbReference type="ARBA" id="ARBA00022837"/>
    </source>
</evidence>
<dbReference type="InterPro" id="IPR020894">
    <property type="entry name" value="Cadherin_CS"/>
</dbReference>
<evidence type="ECO:0000256" key="2">
    <source>
        <dbReference type="ARBA" id="ARBA00022475"/>
    </source>
</evidence>
<evidence type="ECO:0000256" key="1">
    <source>
        <dbReference type="ARBA" id="ARBA00004247"/>
    </source>
</evidence>
<evidence type="ECO:0000256" key="20">
    <source>
        <dbReference type="SAM" id="Phobius"/>
    </source>
</evidence>
<evidence type="ECO:0000256" key="13">
    <source>
        <dbReference type="ARBA" id="ARBA00056389"/>
    </source>
</evidence>
<keyword evidence="4 20" id="KW-0812">Transmembrane</keyword>
<dbReference type="GO" id="GO:0045296">
    <property type="term" value="F:cadherin binding"/>
    <property type="evidence" value="ECO:0007669"/>
    <property type="project" value="TreeGrafter"/>
</dbReference>
<feature type="compositionally biased region" description="Low complexity" evidence="19">
    <location>
        <begin position="577"/>
        <end position="590"/>
    </location>
</feature>
<dbReference type="GO" id="GO:0016324">
    <property type="term" value="C:apical plasma membrane"/>
    <property type="evidence" value="ECO:0007669"/>
    <property type="project" value="UniProtKB-SubCell"/>
</dbReference>
<feature type="chain" id="PRO_5034714969" description="Cadherin-related family member 5" evidence="21">
    <location>
        <begin position="29"/>
        <end position="657"/>
    </location>
</feature>
<evidence type="ECO:0000256" key="7">
    <source>
        <dbReference type="ARBA" id="ARBA00022782"/>
    </source>
</evidence>
<keyword evidence="2" id="KW-1003">Cell membrane</keyword>
<evidence type="ECO:0000256" key="21">
    <source>
        <dbReference type="SAM" id="SignalP"/>
    </source>
</evidence>
<comment type="function">
    <text evidence="13">Intermicrovillar adhesion molecule that forms, via its extracellular domain, calcium-dependent heterophilic complexes with CDHR2 on adjacent microvilli. Thereby, controls the packing of microvilli at the apical membrane of epithelial cells. Through its cytoplasmic domain, interacts with microvillus cytoplasmic proteins to form the intermicrovillar adhesion complex/IMAC. This complex plays a central role in microvilli and epithelial brush border differentiation.</text>
</comment>
<comment type="subcellular location">
    <subcellularLocation>
        <location evidence="1">Apical cell membrane</location>
        <topology evidence="1">Single-pass type I membrane protein</topology>
    </subcellularLocation>
    <subcellularLocation>
        <location evidence="14">Cell projection</location>
        <location evidence="14">Microvillus membrane</location>
        <topology evidence="14">Single-pass type I membrane protein</topology>
    </subcellularLocation>
</comment>
<dbReference type="Ensembl" id="ENSCCNT00000013976.1">
    <property type="protein sequence ID" value="ENSCCNP00000010648.1"/>
    <property type="gene ID" value="ENSCCNG00000011083.1"/>
</dbReference>
<dbReference type="GO" id="GO:0008013">
    <property type="term" value="F:beta-catenin binding"/>
    <property type="evidence" value="ECO:0007669"/>
    <property type="project" value="TreeGrafter"/>
</dbReference>
<dbReference type="Gene3D" id="2.60.40.60">
    <property type="entry name" value="Cadherins"/>
    <property type="match status" value="3"/>
</dbReference>
<keyword evidence="11" id="KW-0325">Glycoprotein</keyword>
<dbReference type="CDD" id="cd11304">
    <property type="entry name" value="Cadherin_repeat"/>
    <property type="match status" value="2"/>
</dbReference>
<dbReference type="GO" id="GO:0016477">
    <property type="term" value="P:cell migration"/>
    <property type="evidence" value="ECO:0007669"/>
    <property type="project" value="TreeGrafter"/>
</dbReference>
<evidence type="ECO:0000256" key="10">
    <source>
        <dbReference type="ARBA" id="ARBA00023136"/>
    </source>
</evidence>
<dbReference type="InterPro" id="IPR002126">
    <property type="entry name" value="Cadherin-like_dom"/>
</dbReference>
<dbReference type="GO" id="GO:0030154">
    <property type="term" value="P:cell differentiation"/>
    <property type="evidence" value="ECO:0007669"/>
    <property type="project" value="UniProtKB-KW"/>
</dbReference>
<keyword evidence="12" id="KW-0966">Cell projection</keyword>
<name>A0A8C0WFG2_CASCN</name>
<comment type="subunit">
    <text evidence="15">Part of the IMAC/intermicrovillar adhesion complex/intermicrovillar tip-link complex composed of ANKS4B, MYO7B, USH1C, CDHR2 and CDHR5. Interacts (via cytoplasmic domain) with USH1C and MYO7B; required for proper localization of CDHR5 to microvilli tips and its function in brush border differentiation.</text>
</comment>
<keyword evidence="7" id="KW-0221">Differentiation</keyword>
<evidence type="ECO:0000256" key="9">
    <source>
        <dbReference type="ARBA" id="ARBA00022989"/>
    </source>
</evidence>
<feature type="transmembrane region" description="Helical" evidence="20">
    <location>
        <begin position="481"/>
        <end position="504"/>
    </location>
</feature>
<proteinExistence type="predicted"/>
<dbReference type="InterPro" id="IPR039808">
    <property type="entry name" value="Cadherin"/>
</dbReference>
<evidence type="ECO:0000256" key="19">
    <source>
        <dbReference type="SAM" id="MobiDB-lite"/>
    </source>
</evidence>
<feature type="region of interest" description="Disordered" evidence="19">
    <location>
        <begin position="535"/>
        <end position="605"/>
    </location>
</feature>
<keyword evidence="3" id="KW-0597">Phosphoprotein</keyword>
<accession>A0A8C0WFG2</accession>
<evidence type="ECO:0000256" key="17">
    <source>
        <dbReference type="ARBA" id="ARBA00081919"/>
    </source>
</evidence>
<dbReference type="PROSITE" id="PS50268">
    <property type="entry name" value="CADHERIN_2"/>
    <property type="match status" value="3"/>
</dbReference>
<evidence type="ECO:0000256" key="5">
    <source>
        <dbReference type="ARBA" id="ARBA00022729"/>
    </source>
</evidence>
<dbReference type="FunFam" id="2.60.40.60:FF:000261">
    <property type="entry name" value="Cadherin-related family member 5"/>
    <property type="match status" value="1"/>
</dbReference>
<feature type="compositionally biased region" description="Pro residues" evidence="19">
    <location>
        <begin position="542"/>
        <end position="551"/>
    </location>
</feature>
<dbReference type="GO" id="GO:0007156">
    <property type="term" value="P:homophilic cell adhesion via plasma membrane adhesion molecules"/>
    <property type="evidence" value="ECO:0007669"/>
    <property type="project" value="InterPro"/>
</dbReference>
<dbReference type="PROSITE" id="PS00232">
    <property type="entry name" value="CADHERIN_1"/>
    <property type="match status" value="1"/>
</dbReference>
<keyword evidence="8 18" id="KW-0106">Calcium</keyword>
<reference evidence="23" key="1">
    <citation type="submission" date="2023-09" db="UniProtKB">
        <authorList>
            <consortium name="Ensembl"/>
        </authorList>
    </citation>
    <scope>IDENTIFICATION</scope>
</reference>
<evidence type="ECO:0000256" key="11">
    <source>
        <dbReference type="ARBA" id="ARBA00023180"/>
    </source>
</evidence>
<evidence type="ECO:0000256" key="15">
    <source>
        <dbReference type="ARBA" id="ARBA00063725"/>
    </source>
</evidence>
<dbReference type="GO" id="GO:0016342">
    <property type="term" value="C:catenin complex"/>
    <property type="evidence" value="ECO:0007669"/>
    <property type="project" value="TreeGrafter"/>
</dbReference>
<evidence type="ECO:0000256" key="16">
    <source>
        <dbReference type="ARBA" id="ARBA00067494"/>
    </source>
</evidence>
<dbReference type="GO" id="GO:0031528">
    <property type="term" value="C:microvillus membrane"/>
    <property type="evidence" value="ECO:0007669"/>
    <property type="project" value="UniProtKB-SubCell"/>
</dbReference>
<dbReference type="AlphaFoldDB" id="A0A8C0WFG2"/>
<evidence type="ECO:0000256" key="18">
    <source>
        <dbReference type="PROSITE-ProRule" id="PRU00043"/>
    </source>
</evidence>
<sequence>MGALALLGLPLLLPLLTVLLGQPLGVLAQSQVCSVNQTIFQFEENTIITGPLAVISVPEGQEVILGSSSTPSAFQIQNDQLFLIATLDYEETQILQAYLECKRGTTVVTQLRVLVSVLDVNDNAPEFSFTIKEQEVPEDTKVNSVVIPEEDLKATDRDKDDILIYTLQEVTPGASSFFSLEGANRPALRLDQSLDFYKMQTMTFQLLVRDTWDENKVPSHTTNATLVLKVLPADLRPPWFLPCTYSDGYVCLQAQYYGAIPTGYTLPSPLILRPGPIYAVDGDEGINQRIIYSIIGGNQDNTFVIDADSGNLTMAKIVPSAMTFLLLIRGEQADLARYSVTQVTVEARAATGEPPRFSQSLYRGTVVIGSGVGVAVKDATAPSQPLRIWAQDSEFPVFNSAITYRITNCSEFQMNGEFVLTAVALEQEGVFYAEVEAQNTVTSGTATTVAEIRVSELDPPSTEDSPGVEPSGGQHFSIVDMAVLGGVLGALLLLTLIALAVLIYKHYGHRLNCCSGKAGKPQPGGFDNQAFLADDEVKWKPTPTPTPSPRPDPPRRRRRAPPDPARPGPEPLRRASEAPAAARAGDSPSAVRSILTKERRPEGGYKAVWFGEDIGAEADVVVLNTPNADADGARDSGSEGSGDEDSGQARGGDSTDI</sequence>
<feature type="signal peptide" evidence="21">
    <location>
        <begin position="1"/>
        <end position="28"/>
    </location>
</feature>
<evidence type="ECO:0000256" key="3">
    <source>
        <dbReference type="ARBA" id="ARBA00022553"/>
    </source>
</evidence>
<dbReference type="SUPFAM" id="SSF49313">
    <property type="entry name" value="Cadherin-like"/>
    <property type="match status" value="3"/>
</dbReference>
<gene>
    <name evidence="23" type="primary">Cdhr5</name>
</gene>
<evidence type="ECO:0000256" key="6">
    <source>
        <dbReference type="ARBA" id="ARBA00022737"/>
    </source>
</evidence>
<dbReference type="InterPro" id="IPR015919">
    <property type="entry name" value="Cadherin-like_sf"/>
</dbReference>